<gene>
    <name evidence="8" type="ORF">Agub_g15415</name>
</gene>
<keyword evidence="2 6" id="KW-0812">Transmembrane</keyword>
<feature type="compositionally biased region" description="Polar residues" evidence="5">
    <location>
        <begin position="1532"/>
        <end position="1542"/>
    </location>
</feature>
<feature type="compositionally biased region" description="Pro residues" evidence="5">
    <location>
        <begin position="1407"/>
        <end position="1423"/>
    </location>
</feature>
<feature type="transmembrane region" description="Helical" evidence="6">
    <location>
        <begin position="304"/>
        <end position="327"/>
    </location>
</feature>
<feature type="compositionally biased region" description="Low complexity" evidence="5">
    <location>
        <begin position="2128"/>
        <end position="2167"/>
    </location>
</feature>
<dbReference type="Pfam" id="PF08016">
    <property type="entry name" value="PKD_channel"/>
    <property type="match status" value="1"/>
</dbReference>
<evidence type="ECO:0000256" key="2">
    <source>
        <dbReference type="ARBA" id="ARBA00022692"/>
    </source>
</evidence>
<protein>
    <recommendedName>
        <fullName evidence="7">Polycystin cation channel PKD1/PKD2 domain-containing protein</fullName>
    </recommendedName>
</protein>
<feature type="compositionally biased region" description="Polar residues" evidence="5">
    <location>
        <begin position="1822"/>
        <end position="1835"/>
    </location>
</feature>
<feature type="compositionally biased region" description="Low complexity" evidence="5">
    <location>
        <begin position="1016"/>
        <end position="1025"/>
    </location>
</feature>
<feature type="compositionally biased region" description="Pro residues" evidence="5">
    <location>
        <begin position="1779"/>
        <end position="1789"/>
    </location>
</feature>
<evidence type="ECO:0000256" key="4">
    <source>
        <dbReference type="ARBA" id="ARBA00023136"/>
    </source>
</evidence>
<feature type="compositionally biased region" description="Low complexity" evidence="5">
    <location>
        <begin position="1939"/>
        <end position="1948"/>
    </location>
</feature>
<feature type="region of interest" description="Disordered" evidence="5">
    <location>
        <begin position="1402"/>
        <end position="1433"/>
    </location>
</feature>
<name>A0AAD3E323_9CHLO</name>
<organism evidence="8 9">
    <name type="scientific">Astrephomene gubernaculifera</name>
    <dbReference type="NCBI Taxonomy" id="47775"/>
    <lineage>
        <taxon>Eukaryota</taxon>
        <taxon>Viridiplantae</taxon>
        <taxon>Chlorophyta</taxon>
        <taxon>core chlorophytes</taxon>
        <taxon>Chlorophyceae</taxon>
        <taxon>CS clade</taxon>
        <taxon>Chlamydomonadales</taxon>
        <taxon>Astrephomenaceae</taxon>
        <taxon>Astrephomene</taxon>
    </lineage>
</organism>
<feature type="region of interest" description="Disordered" evidence="5">
    <location>
        <begin position="1700"/>
        <end position="1836"/>
    </location>
</feature>
<dbReference type="EMBL" id="BMAR01000072">
    <property type="protein sequence ID" value="GFR52795.1"/>
    <property type="molecule type" value="Genomic_DNA"/>
</dbReference>
<comment type="subcellular location">
    <subcellularLocation>
        <location evidence="1">Membrane</location>
        <topology evidence="1">Multi-pass membrane protein</topology>
    </subcellularLocation>
</comment>
<comment type="caution">
    <text evidence="8">The sequence shown here is derived from an EMBL/GenBank/DDBJ whole genome shotgun (WGS) entry which is preliminary data.</text>
</comment>
<feature type="domain" description="Polycystin cation channel PKD1/PKD2" evidence="7">
    <location>
        <begin position="438"/>
        <end position="577"/>
    </location>
</feature>
<evidence type="ECO:0000313" key="9">
    <source>
        <dbReference type="Proteomes" id="UP001054857"/>
    </source>
</evidence>
<dbReference type="GO" id="GO:0016020">
    <property type="term" value="C:membrane"/>
    <property type="evidence" value="ECO:0007669"/>
    <property type="project" value="UniProtKB-SubCell"/>
</dbReference>
<feature type="region of interest" description="Disordered" evidence="5">
    <location>
        <begin position="1358"/>
        <end position="1386"/>
    </location>
</feature>
<feature type="transmembrane region" description="Helical" evidence="6">
    <location>
        <begin position="242"/>
        <end position="264"/>
    </location>
</feature>
<reference evidence="8 9" key="1">
    <citation type="journal article" date="2021" name="Sci. Rep.">
        <title>Genome sequencing of the multicellular alga Astrephomene provides insights into convergent evolution of germ-soma differentiation.</title>
        <authorList>
            <person name="Yamashita S."/>
            <person name="Yamamoto K."/>
            <person name="Matsuzaki R."/>
            <person name="Suzuki S."/>
            <person name="Yamaguchi H."/>
            <person name="Hirooka S."/>
            <person name="Minakuchi Y."/>
            <person name="Miyagishima S."/>
            <person name="Kawachi M."/>
            <person name="Toyoda A."/>
            <person name="Nozaki H."/>
        </authorList>
    </citation>
    <scope>NUCLEOTIDE SEQUENCE [LARGE SCALE GENOMIC DNA]</scope>
    <source>
        <strain evidence="8 9">NIES-4017</strain>
    </source>
</reference>
<sequence>MFFGGYEVELAAGKPPAGLSIRLDSNGVPERTRIAGVRSNWVMGGLLLQQVRHPLGEVVLGSGSAACQSKYAKLRADCVRVKYSTTNLQDLGGIGEDPVFDSGSPLYLPDVAGRPWTRYNFSEGNTEISSGDIPFGFNHYPMPGMPDGYPIFFDTRLGANRTSQLLSYLKEGRYLSPIFTSHMLGQMLVYNPAEKVFGFWRATFSWGGDGRVHLKHWLAAIPAVDYSRYIQERAYGRFVPDWIMVLFVSLYGAATLLDVVRALLHQRRLQRARDGEALEKITPEELFRRKQQAKRRWTWRVTPFWVCWEVGASALQIASLALLYWYVFQLSPGAPTATTFDVYDADTWAPARYFMVKKNESGWNPYMANQLLSIEIRSASAPSNQSIDLAATATSLPLPAMPAAGGDYRWMLPDDLAPLRQLAHTYEYVGRMEHTWTLYYFLQGIVLVMLMVRLMHYVAFQPQLALIGGAITRALPMLAYWAAVTCCVVGCVLVLLATSFGYRLSNFATLSSAAYTLMRYIIVINRNGDSRATITELLDMSRLEAHPGELAVSGLVRALGPLFLVWCLYAFVFAIILRQFRRLRKWRRRAPTLAADIRNMVRWWQQKSWYNAPRNKEIDRTIDWITRPEVRHSWAYGALYNVVVRGVAAMSGGVALARRHPLQHQAATERAVLLTGHPGGTMEEPDPRVCPRYNLRSLIAVFEELLMANKELRRELYFFFNTNAEDARSKRMKVLARVRARTNSAPIDASARTMAETLAHVVLDRFGRRVPRKQARNFADLLHQMRRRLGAAGSSAGGSEAGSMSGSSAADSDDDVLPTGMRVGDLRHHGGFGAQTAMTLAELQLQSAVQTAMRNVHHIRENMGRELGDDPQLLATLFVAQFAGMIPEPESRPAAVRPSLYRQRVVEQGGSSLVRLQTFQTSRAATPPPPQQQQQQHAQGPVAAVTDGHTPEGMLTRALQAMLAAPTTGTSPLPGAVSAGGVEQGGVADGVAPARARPRAAKTRARFSNQLEDTEGGAAAAAAGEAEPEQQLQVLQSSSPDASVMLPDAAAAATAGSPSLSPLRPGAHPLAGSRTARSMLPSRPSWAGVQAARAASVSSVPATLGSMGGLLGPAASPPALSAPGAAAASGGGSINLYGSMPPGSAGPSSVQRPQIHKMRSASTAALAAARMRSFVNGAPGEITGASSAAGAPGTGFSTPQGSMGRRSGVATPRGDLIAAQIGALPLDRVVIFATAAGVVQRLTSHVLQLLRELEGVQADADAMLRSTGVLIERLSAGNKPFPRRVARMMPGMLSSPVNSPPVSPQTEKPPGWEDAAAARVAAANAALAAKVAASAAGAGAGTTSPRFGSLRVRVEEPEDMLPLPPPPGLRGADSYNNSPRKLPALQSPPAALAPLQLSSPTAALLRPPQPTPQETPDRSPPPESTSELPPLPVAAMPYSSAAKTGILNPRLAQPVDEIREVAPEPVPVTVAVKTKRATQGGDAAALAAAALADTEADREAREALAEEAGIPRPPPGPPAVSVVPPLLPPRTLSASSATSQTFEPGMRLLTPPDKAHRRSGTPRSSTPRVGSPLPHTEAILRLSPEPSFSSSTGSRPATLPGAAAAAAAAGAAGALDRTPAREAAEEAGAQRNLPPGGSASGENGVEELRLPEAPAAWGSEAPLVDAPAPVEEEVLPLGLPSPASHPHGRMAFTEASLAPRTHDPAEDAPGGSSARPAGPLPSGASTDTEIVTEEDIRDESALGLPGVGSPGRPRRQPPPRPRARYVPPPSREPDMESEPLPPAAPPGPPASRSARLLTGVPLPPPPSGVPAPLKRRGVSLAASPSATTNFSSSVQPPRVLTPEAALSVIHEALASTSRPSRAASRSVAVPPDMERRQAQLARQQELLAAAQAAVAARRMRGNAASRGVSRGEPGLSGGETSPYLSDEERTSGRPGGMSSGASVSGGVQPSNAEMLAAAALERRQAEEAAHQAYVAGLMSRMRAGMSGTGERLAMSGRLVAPAEAASAPLSQLPPPQLLQRPSMGGRSGGGAPRESATSDTGSETAVVEPQLQGPGILFPVPTPARHGATMSPLRARAAAMAAAARNAGRSFGGAGAAAAAVSAGGAGSSGGGAFGPIVAPPPLFTSPTPLFNASPSRRRSAAPVASEASAGGAAPAASQEEAQVEAGNDVSIEDVDFGTLQRGGEFMPVPRRRQANE</sequence>
<dbReference type="Proteomes" id="UP001054857">
    <property type="component" value="Unassembled WGS sequence"/>
</dbReference>
<feature type="region of interest" description="Disordered" evidence="5">
    <location>
        <begin position="790"/>
        <end position="822"/>
    </location>
</feature>
<feature type="region of interest" description="Disordered" evidence="5">
    <location>
        <begin position="1293"/>
        <end position="1312"/>
    </location>
</feature>
<feature type="transmembrane region" description="Helical" evidence="6">
    <location>
        <begin position="558"/>
        <end position="577"/>
    </location>
</feature>
<feature type="region of interest" description="Disordered" evidence="5">
    <location>
        <begin position="1004"/>
        <end position="1037"/>
    </location>
</feature>
<feature type="region of interest" description="Disordered" evidence="5">
    <location>
        <begin position="922"/>
        <end position="944"/>
    </location>
</feature>
<keyword evidence="9" id="KW-1185">Reference proteome</keyword>
<keyword evidence="3 6" id="KW-1133">Transmembrane helix</keyword>
<feature type="transmembrane region" description="Helical" evidence="6">
    <location>
        <begin position="438"/>
        <end position="458"/>
    </location>
</feature>
<feature type="region of interest" description="Disordered" evidence="5">
    <location>
        <begin position="1055"/>
        <end position="1081"/>
    </location>
</feature>
<feature type="compositionally biased region" description="Basic residues" evidence="5">
    <location>
        <begin position="1752"/>
        <end position="1763"/>
    </location>
</feature>
<evidence type="ECO:0000313" key="8">
    <source>
        <dbReference type="EMBL" id="GFR52795.1"/>
    </source>
</evidence>
<feature type="compositionally biased region" description="Low complexity" evidence="5">
    <location>
        <begin position="932"/>
        <end position="944"/>
    </location>
</feature>
<proteinExistence type="predicted"/>
<feature type="region of interest" description="Disordered" evidence="5">
    <location>
        <begin position="1613"/>
        <end position="1644"/>
    </location>
</feature>
<feature type="region of interest" description="Disordered" evidence="5">
    <location>
        <begin position="1902"/>
        <end position="1948"/>
    </location>
</feature>
<accession>A0AAD3E323</accession>
<feature type="region of interest" description="Disordered" evidence="5">
    <location>
        <begin position="2005"/>
        <end position="2068"/>
    </location>
</feature>
<feature type="region of interest" description="Disordered" evidence="5">
    <location>
        <begin position="1500"/>
        <end position="1574"/>
    </location>
</feature>
<feature type="transmembrane region" description="Helical" evidence="6">
    <location>
        <begin position="634"/>
        <end position="657"/>
    </location>
</feature>
<feature type="transmembrane region" description="Helical" evidence="6">
    <location>
        <begin position="478"/>
        <end position="502"/>
    </location>
</feature>
<evidence type="ECO:0000259" key="7">
    <source>
        <dbReference type="Pfam" id="PF08016"/>
    </source>
</evidence>
<dbReference type="InterPro" id="IPR013122">
    <property type="entry name" value="PKD1_2_channel"/>
</dbReference>
<keyword evidence="4 6" id="KW-0472">Membrane</keyword>
<evidence type="ECO:0000256" key="3">
    <source>
        <dbReference type="ARBA" id="ARBA00022989"/>
    </source>
</evidence>
<feature type="compositionally biased region" description="Low complexity" evidence="5">
    <location>
        <begin position="1790"/>
        <end position="1800"/>
    </location>
</feature>
<feature type="region of interest" description="Disordered" evidence="5">
    <location>
        <begin position="1184"/>
        <end position="1209"/>
    </location>
</feature>
<evidence type="ECO:0000256" key="6">
    <source>
        <dbReference type="SAM" id="Phobius"/>
    </source>
</evidence>
<feature type="compositionally biased region" description="Low complexity" evidence="5">
    <location>
        <begin position="801"/>
        <end position="810"/>
    </location>
</feature>
<feature type="region of interest" description="Disordered" evidence="5">
    <location>
        <begin position="2128"/>
        <end position="2197"/>
    </location>
</feature>
<evidence type="ECO:0000256" key="5">
    <source>
        <dbReference type="SAM" id="MobiDB-lite"/>
    </source>
</evidence>
<evidence type="ECO:0000256" key="1">
    <source>
        <dbReference type="ARBA" id="ARBA00004141"/>
    </source>
</evidence>
<feature type="compositionally biased region" description="Low complexity" evidence="5">
    <location>
        <begin position="1184"/>
        <end position="1199"/>
    </location>
</feature>